<keyword evidence="2" id="KW-1185">Reference proteome</keyword>
<proteinExistence type="predicted"/>
<organism evidence="1 2">
    <name type="scientific">Auriscalpium vulgare</name>
    <dbReference type="NCBI Taxonomy" id="40419"/>
    <lineage>
        <taxon>Eukaryota</taxon>
        <taxon>Fungi</taxon>
        <taxon>Dikarya</taxon>
        <taxon>Basidiomycota</taxon>
        <taxon>Agaricomycotina</taxon>
        <taxon>Agaricomycetes</taxon>
        <taxon>Russulales</taxon>
        <taxon>Auriscalpiaceae</taxon>
        <taxon>Auriscalpium</taxon>
    </lineage>
</organism>
<dbReference type="Proteomes" id="UP000814033">
    <property type="component" value="Unassembled WGS sequence"/>
</dbReference>
<gene>
    <name evidence="1" type="ORF">FA95DRAFT_1611727</name>
</gene>
<name>A0ACB8R937_9AGAM</name>
<reference evidence="1" key="1">
    <citation type="submission" date="2021-02" db="EMBL/GenBank/DDBJ databases">
        <authorList>
            <consortium name="DOE Joint Genome Institute"/>
            <person name="Ahrendt S."/>
            <person name="Looney B.P."/>
            <person name="Miyauchi S."/>
            <person name="Morin E."/>
            <person name="Drula E."/>
            <person name="Courty P.E."/>
            <person name="Chicoki N."/>
            <person name="Fauchery L."/>
            <person name="Kohler A."/>
            <person name="Kuo A."/>
            <person name="Labutti K."/>
            <person name="Pangilinan J."/>
            <person name="Lipzen A."/>
            <person name="Riley R."/>
            <person name="Andreopoulos W."/>
            <person name="He G."/>
            <person name="Johnson J."/>
            <person name="Barry K.W."/>
            <person name="Grigoriev I.V."/>
            <person name="Nagy L."/>
            <person name="Hibbett D."/>
            <person name="Henrissat B."/>
            <person name="Matheny P.B."/>
            <person name="Labbe J."/>
            <person name="Martin F."/>
        </authorList>
    </citation>
    <scope>NUCLEOTIDE SEQUENCE</scope>
    <source>
        <strain evidence="1">FP105234-sp</strain>
    </source>
</reference>
<evidence type="ECO:0000313" key="1">
    <source>
        <dbReference type="EMBL" id="KAI0040518.1"/>
    </source>
</evidence>
<dbReference type="EMBL" id="MU276189">
    <property type="protein sequence ID" value="KAI0040518.1"/>
    <property type="molecule type" value="Genomic_DNA"/>
</dbReference>
<sequence>MPAALPVEISLLIVKNVSSTQDLRSLRTVDRAFCAVTTPRLPHPDLASYVREVVYRDSTVDENGNEVDPADRDDRPSPDAGYDTSIEEPLVGAFSLAAQLPDLTSIRLVFDPNGPNDIFDEVNSYNMHGETGAPLRLQRALVLLGTLAPARRVCVRSRSTSTKHSAHVAYSPR</sequence>
<accession>A0ACB8R937</accession>
<protein>
    <submittedName>
        <fullName evidence="1">Uncharacterized protein</fullName>
    </submittedName>
</protein>
<reference evidence="1" key="2">
    <citation type="journal article" date="2022" name="New Phytol.">
        <title>Evolutionary transition to the ectomycorrhizal habit in the genomes of a hyperdiverse lineage of mushroom-forming fungi.</title>
        <authorList>
            <person name="Looney B."/>
            <person name="Miyauchi S."/>
            <person name="Morin E."/>
            <person name="Drula E."/>
            <person name="Courty P.E."/>
            <person name="Kohler A."/>
            <person name="Kuo A."/>
            <person name="LaButti K."/>
            <person name="Pangilinan J."/>
            <person name="Lipzen A."/>
            <person name="Riley R."/>
            <person name="Andreopoulos W."/>
            <person name="He G."/>
            <person name="Johnson J."/>
            <person name="Nolan M."/>
            <person name="Tritt A."/>
            <person name="Barry K.W."/>
            <person name="Grigoriev I.V."/>
            <person name="Nagy L.G."/>
            <person name="Hibbett D."/>
            <person name="Henrissat B."/>
            <person name="Matheny P.B."/>
            <person name="Labbe J."/>
            <person name="Martin F.M."/>
        </authorList>
    </citation>
    <scope>NUCLEOTIDE SEQUENCE</scope>
    <source>
        <strain evidence="1">FP105234-sp</strain>
    </source>
</reference>
<evidence type="ECO:0000313" key="2">
    <source>
        <dbReference type="Proteomes" id="UP000814033"/>
    </source>
</evidence>
<comment type="caution">
    <text evidence="1">The sequence shown here is derived from an EMBL/GenBank/DDBJ whole genome shotgun (WGS) entry which is preliminary data.</text>
</comment>